<keyword evidence="3" id="KW-1185">Reference proteome</keyword>
<dbReference type="Proteomes" id="UP000663829">
    <property type="component" value="Unassembled WGS sequence"/>
</dbReference>
<dbReference type="OrthoDB" id="10018020at2759"/>
<dbReference type="EMBL" id="CAJOBC010042230">
    <property type="protein sequence ID" value="CAF4147642.1"/>
    <property type="molecule type" value="Genomic_DNA"/>
</dbReference>
<dbReference type="Proteomes" id="UP000681722">
    <property type="component" value="Unassembled WGS sequence"/>
</dbReference>
<dbReference type="EMBL" id="CAJNOQ010012912">
    <property type="protein sequence ID" value="CAF1310607.1"/>
    <property type="molecule type" value="Genomic_DNA"/>
</dbReference>
<evidence type="ECO:0000313" key="1">
    <source>
        <dbReference type="EMBL" id="CAF1310607.1"/>
    </source>
</evidence>
<evidence type="ECO:0000313" key="3">
    <source>
        <dbReference type="Proteomes" id="UP000663829"/>
    </source>
</evidence>
<protein>
    <submittedName>
        <fullName evidence="1">Uncharacterized protein</fullName>
    </submittedName>
</protein>
<proteinExistence type="predicted"/>
<reference evidence="1" key="1">
    <citation type="submission" date="2021-02" db="EMBL/GenBank/DDBJ databases">
        <authorList>
            <person name="Nowell W R."/>
        </authorList>
    </citation>
    <scope>NUCLEOTIDE SEQUENCE</scope>
</reference>
<evidence type="ECO:0000313" key="2">
    <source>
        <dbReference type="EMBL" id="CAF4147642.1"/>
    </source>
</evidence>
<dbReference type="AlphaFoldDB" id="A0A815E6K7"/>
<sequence>MRLKTLRRPRPAFETEGACISGNKIDLTNDIKTKYSHTVHHTDSIIINNNNDSSRQTTNRSPKNLEQIRQTFSASTNTTPLASYQAIEAAYLEHGIRIHILKNDKYGSSTIKTANENTSSVLTTNSKPIVRHKAFLYKKQPYNSQQRSTSVLQYSTNDNGIAKLESSHTRPFSELQTTTSTMTDDFDKSHILNVSYAIDQQPPLEKIYGIHSSSFVASENLDIAENIRSTLTLTGTAQLSSQLDEEIDNVSKNLQETYSEKNFKYNEDIVQSLQPFQQEQVNVEENIKEEDPDLVYMYDLLKKNTGDIFTDSIRRRAGLRNTFAVHRRSSRDESDNNKVHLNKHFISRTNTEITPRSSLSKFRISNNYDDHDYQQNMNIQNKSTTTVTQKKIEKDIVKHASRIKTTQSKDYYSLGSNQNSQNRLLSSHTNSTSNIQMNFNQQQNNKYKTRLQHQLTSVSL</sequence>
<feature type="non-terminal residue" evidence="1">
    <location>
        <position position="1"/>
    </location>
</feature>
<comment type="caution">
    <text evidence="1">The sequence shown here is derived from an EMBL/GenBank/DDBJ whole genome shotgun (WGS) entry which is preliminary data.</text>
</comment>
<organism evidence="1 3">
    <name type="scientific">Didymodactylos carnosus</name>
    <dbReference type="NCBI Taxonomy" id="1234261"/>
    <lineage>
        <taxon>Eukaryota</taxon>
        <taxon>Metazoa</taxon>
        <taxon>Spiralia</taxon>
        <taxon>Gnathifera</taxon>
        <taxon>Rotifera</taxon>
        <taxon>Eurotatoria</taxon>
        <taxon>Bdelloidea</taxon>
        <taxon>Philodinida</taxon>
        <taxon>Philodinidae</taxon>
        <taxon>Didymodactylos</taxon>
    </lineage>
</organism>
<accession>A0A815E6K7</accession>
<gene>
    <name evidence="1" type="ORF">GPM918_LOCUS28972</name>
    <name evidence="2" type="ORF">SRO942_LOCUS29513</name>
</gene>
<name>A0A815E6K7_9BILA</name>